<sequence length="193" mass="21933">MGLRGPKSKPTELKVLEGNRGHRPMIADGQLRPMVETPDPPKHLGKEARKEWKRITVELVRYNIISRLDQQMLGMLCQAVERVALFETALQRRMLRILTENKERPSDQEQDPAQAYIARTSQGYEMQCIEYQLLNKEREILMKLLGEFGLSPAMRARVVLGQPGAKQLTLFEGGKADGDGKEKKDGPQSFAEF</sequence>
<feature type="region of interest" description="Disordered" evidence="1">
    <location>
        <begin position="171"/>
        <end position="193"/>
    </location>
</feature>
<dbReference type="OrthoDB" id="6010489at2"/>
<name>A0A418X1D3_9BURK</name>
<dbReference type="AlphaFoldDB" id="A0A418X1D3"/>
<keyword evidence="3" id="KW-1185">Reference proteome</keyword>
<reference evidence="2 3" key="1">
    <citation type="submission" date="2018-09" db="EMBL/GenBank/DDBJ databases">
        <authorList>
            <person name="Zhu H."/>
        </authorList>
    </citation>
    <scope>NUCLEOTIDE SEQUENCE [LARGE SCALE GENOMIC DNA]</scope>
    <source>
        <strain evidence="2 3">K2R10-39</strain>
    </source>
</reference>
<dbReference type="EMBL" id="QYUN01000002">
    <property type="protein sequence ID" value="RJG06259.1"/>
    <property type="molecule type" value="Genomic_DNA"/>
</dbReference>
<feature type="compositionally biased region" description="Basic and acidic residues" evidence="1">
    <location>
        <begin position="174"/>
        <end position="186"/>
    </location>
</feature>
<dbReference type="InterPro" id="IPR006448">
    <property type="entry name" value="Phage_term_ssu_P27"/>
</dbReference>
<dbReference type="Pfam" id="PF05119">
    <property type="entry name" value="Terminase_4"/>
    <property type="match status" value="1"/>
</dbReference>
<evidence type="ECO:0000313" key="3">
    <source>
        <dbReference type="Proteomes" id="UP000285190"/>
    </source>
</evidence>
<dbReference type="Proteomes" id="UP000285190">
    <property type="component" value="Unassembled WGS sequence"/>
</dbReference>
<organism evidence="2 3">
    <name type="scientific">Noviherbaspirillum cavernae</name>
    <dbReference type="NCBI Taxonomy" id="2320862"/>
    <lineage>
        <taxon>Bacteria</taxon>
        <taxon>Pseudomonadati</taxon>
        <taxon>Pseudomonadota</taxon>
        <taxon>Betaproteobacteria</taxon>
        <taxon>Burkholderiales</taxon>
        <taxon>Oxalobacteraceae</taxon>
        <taxon>Noviherbaspirillum</taxon>
    </lineage>
</organism>
<protein>
    <submittedName>
        <fullName evidence="2">Phage terminase small subunit P27 family</fullName>
    </submittedName>
</protein>
<dbReference type="RefSeq" id="WP_119738677.1">
    <property type="nucleotide sequence ID" value="NZ_QYUN01000002.1"/>
</dbReference>
<dbReference type="NCBIfam" id="TIGR01558">
    <property type="entry name" value="sm_term_P27"/>
    <property type="match status" value="1"/>
</dbReference>
<evidence type="ECO:0000256" key="1">
    <source>
        <dbReference type="SAM" id="MobiDB-lite"/>
    </source>
</evidence>
<proteinExistence type="predicted"/>
<accession>A0A418X1D3</accession>
<evidence type="ECO:0000313" key="2">
    <source>
        <dbReference type="EMBL" id="RJG06259.1"/>
    </source>
</evidence>
<comment type="caution">
    <text evidence="2">The sequence shown here is derived from an EMBL/GenBank/DDBJ whole genome shotgun (WGS) entry which is preliminary data.</text>
</comment>
<gene>
    <name evidence="2" type="ORF">D3870_09760</name>
</gene>